<keyword evidence="1" id="KW-0812">Transmembrane</keyword>
<keyword evidence="1" id="KW-0472">Membrane</keyword>
<dbReference type="Proteomes" id="UP000799778">
    <property type="component" value="Unassembled WGS sequence"/>
</dbReference>
<dbReference type="RefSeq" id="XP_033377576.1">
    <property type="nucleotide sequence ID" value="XM_033532502.1"/>
</dbReference>
<dbReference type="AlphaFoldDB" id="A0A6A5X8V5"/>
<protein>
    <submittedName>
        <fullName evidence="2">Uncharacterized protein</fullName>
    </submittedName>
</protein>
<keyword evidence="3" id="KW-1185">Reference proteome</keyword>
<evidence type="ECO:0000313" key="2">
    <source>
        <dbReference type="EMBL" id="KAF2009237.1"/>
    </source>
</evidence>
<keyword evidence="1" id="KW-1133">Transmembrane helix</keyword>
<name>A0A6A5X8V5_9PLEO</name>
<feature type="transmembrane region" description="Helical" evidence="1">
    <location>
        <begin position="9"/>
        <end position="29"/>
    </location>
</feature>
<sequence>MRSRVGERGLYRLLGFGGGGFGVPVVSYAPRPMLEDSDSLRIILKFGLLWNDKH</sequence>
<reference evidence="2" key="1">
    <citation type="journal article" date="2020" name="Stud. Mycol.">
        <title>101 Dothideomycetes genomes: a test case for predicting lifestyles and emergence of pathogens.</title>
        <authorList>
            <person name="Haridas S."/>
            <person name="Albert R."/>
            <person name="Binder M."/>
            <person name="Bloem J."/>
            <person name="Labutti K."/>
            <person name="Salamov A."/>
            <person name="Andreopoulos B."/>
            <person name="Baker S."/>
            <person name="Barry K."/>
            <person name="Bills G."/>
            <person name="Bluhm B."/>
            <person name="Cannon C."/>
            <person name="Castanera R."/>
            <person name="Culley D."/>
            <person name="Daum C."/>
            <person name="Ezra D."/>
            <person name="Gonzalez J."/>
            <person name="Henrissat B."/>
            <person name="Kuo A."/>
            <person name="Liang C."/>
            <person name="Lipzen A."/>
            <person name="Lutzoni F."/>
            <person name="Magnuson J."/>
            <person name="Mondo S."/>
            <person name="Nolan M."/>
            <person name="Ohm R."/>
            <person name="Pangilinan J."/>
            <person name="Park H.-J."/>
            <person name="Ramirez L."/>
            <person name="Alfaro M."/>
            <person name="Sun H."/>
            <person name="Tritt A."/>
            <person name="Yoshinaga Y."/>
            <person name="Zwiers L.-H."/>
            <person name="Turgeon B."/>
            <person name="Goodwin S."/>
            <person name="Spatafora J."/>
            <person name="Crous P."/>
            <person name="Grigoriev I."/>
        </authorList>
    </citation>
    <scope>NUCLEOTIDE SEQUENCE</scope>
    <source>
        <strain evidence="2">CBS 175.79</strain>
    </source>
</reference>
<dbReference type="EMBL" id="ML978079">
    <property type="protein sequence ID" value="KAF2009237.1"/>
    <property type="molecule type" value="Genomic_DNA"/>
</dbReference>
<evidence type="ECO:0000313" key="3">
    <source>
        <dbReference type="Proteomes" id="UP000799778"/>
    </source>
</evidence>
<organism evidence="2 3">
    <name type="scientific">Aaosphaeria arxii CBS 175.79</name>
    <dbReference type="NCBI Taxonomy" id="1450172"/>
    <lineage>
        <taxon>Eukaryota</taxon>
        <taxon>Fungi</taxon>
        <taxon>Dikarya</taxon>
        <taxon>Ascomycota</taxon>
        <taxon>Pezizomycotina</taxon>
        <taxon>Dothideomycetes</taxon>
        <taxon>Pleosporomycetidae</taxon>
        <taxon>Pleosporales</taxon>
        <taxon>Pleosporales incertae sedis</taxon>
        <taxon>Aaosphaeria</taxon>
    </lineage>
</organism>
<evidence type="ECO:0000256" key="1">
    <source>
        <dbReference type="SAM" id="Phobius"/>
    </source>
</evidence>
<gene>
    <name evidence="2" type="ORF">BU24DRAFT_468217</name>
</gene>
<dbReference type="GeneID" id="54289899"/>
<accession>A0A6A5X8V5</accession>
<proteinExistence type="predicted"/>